<dbReference type="InterPro" id="IPR024084">
    <property type="entry name" value="IsoPropMal-DH-like_dom"/>
</dbReference>
<dbReference type="Proteomes" id="UP000325313">
    <property type="component" value="Unassembled WGS sequence"/>
</dbReference>
<gene>
    <name evidence="13" type="primary">IDH1_1</name>
    <name evidence="13" type="ORF">PGTUg99_002117</name>
</gene>
<evidence type="ECO:0000256" key="5">
    <source>
        <dbReference type="ARBA" id="ARBA00013012"/>
    </source>
</evidence>
<dbReference type="PANTHER" id="PTHR11835:SF42">
    <property type="entry name" value="ISOCITRATE DEHYDROGENASE [NAD] SUBUNIT BETA, MITOCHONDRIAL"/>
    <property type="match status" value="1"/>
</dbReference>
<dbReference type="GO" id="GO:0004449">
    <property type="term" value="F:isocitrate dehydrogenase (NAD+) activity"/>
    <property type="evidence" value="ECO:0007669"/>
    <property type="project" value="UniProtKB-EC"/>
</dbReference>
<dbReference type="EMBL" id="VDEP01000379">
    <property type="protein sequence ID" value="KAA1091973.1"/>
    <property type="molecule type" value="Genomic_DNA"/>
</dbReference>
<keyword evidence="8" id="KW-0496">Mitochondrion</keyword>
<dbReference type="EC" id="1.1.1.41" evidence="5"/>
<evidence type="ECO:0000256" key="7">
    <source>
        <dbReference type="ARBA" id="ARBA00022946"/>
    </source>
</evidence>
<keyword evidence="6" id="KW-0816">Tricarboxylic acid cycle</keyword>
<dbReference type="SUPFAM" id="SSF53659">
    <property type="entry name" value="Isocitrate/Isopropylmalate dehydrogenase-like"/>
    <property type="match status" value="1"/>
</dbReference>
<comment type="similarity">
    <text evidence="3">Belongs to the isocitrate and isopropylmalate dehydrogenases family.</text>
</comment>
<organism evidence="13 14">
    <name type="scientific">Puccinia graminis f. sp. tritici</name>
    <dbReference type="NCBI Taxonomy" id="56615"/>
    <lineage>
        <taxon>Eukaryota</taxon>
        <taxon>Fungi</taxon>
        <taxon>Dikarya</taxon>
        <taxon>Basidiomycota</taxon>
        <taxon>Pucciniomycotina</taxon>
        <taxon>Pucciniomycetes</taxon>
        <taxon>Pucciniales</taxon>
        <taxon>Pucciniaceae</taxon>
        <taxon>Puccinia</taxon>
    </lineage>
</organism>
<proteinExistence type="inferred from homology"/>
<dbReference type="InterPro" id="IPR004434">
    <property type="entry name" value="Isocitrate_DH_NAD"/>
</dbReference>
<comment type="subcellular location">
    <subcellularLocation>
        <location evidence="2">Mitochondrion</location>
    </subcellularLocation>
</comment>
<evidence type="ECO:0000256" key="10">
    <source>
        <dbReference type="ARBA" id="ARBA00030683"/>
    </source>
</evidence>
<comment type="caution">
    <text evidence="13">The sequence shown here is derived from an EMBL/GenBank/DDBJ whole genome shotgun (WGS) entry which is preliminary data.</text>
</comment>
<dbReference type="NCBIfam" id="TIGR00175">
    <property type="entry name" value="mito_nad_idh"/>
    <property type="match status" value="1"/>
</dbReference>
<dbReference type="Gene3D" id="3.40.718.10">
    <property type="entry name" value="Isopropylmalate Dehydrogenase"/>
    <property type="match status" value="1"/>
</dbReference>
<evidence type="ECO:0000256" key="2">
    <source>
        <dbReference type="ARBA" id="ARBA00004173"/>
    </source>
</evidence>
<dbReference type="SMART" id="SM01329">
    <property type="entry name" value="Iso_dh"/>
    <property type="match status" value="1"/>
</dbReference>
<dbReference type="AlphaFoldDB" id="A0A5B0NST1"/>
<dbReference type="GO" id="GO:0006102">
    <property type="term" value="P:isocitrate metabolic process"/>
    <property type="evidence" value="ECO:0007669"/>
    <property type="project" value="TreeGrafter"/>
</dbReference>
<evidence type="ECO:0000313" key="14">
    <source>
        <dbReference type="Proteomes" id="UP000325313"/>
    </source>
</evidence>
<name>A0A5B0NST1_PUCGR</name>
<comment type="subunit">
    <text evidence="4">Octamer of two non-identical subunits IDH1 and IDH2.</text>
</comment>
<dbReference type="FunFam" id="3.40.718.10:FF:000001">
    <property type="entry name" value="Isocitrate dehydrogenase [NAD] subunit, mitochondrial"/>
    <property type="match status" value="1"/>
</dbReference>
<evidence type="ECO:0000259" key="12">
    <source>
        <dbReference type="SMART" id="SM01329"/>
    </source>
</evidence>
<evidence type="ECO:0000313" key="13">
    <source>
        <dbReference type="EMBL" id="KAA1091973.1"/>
    </source>
</evidence>
<feature type="domain" description="Isopropylmalate dehydrogenase-like" evidence="12">
    <location>
        <begin position="62"/>
        <end position="388"/>
    </location>
</feature>
<evidence type="ECO:0000256" key="9">
    <source>
        <dbReference type="ARBA" id="ARBA00030631"/>
    </source>
</evidence>
<reference evidence="13 14" key="1">
    <citation type="submission" date="2019-05" db="EMBL/GenBank/DDBJ databases">
        <title>Emergence of the Ug99 lineage of the wheat stem rust pathogen through somatic hybridization.</title>
        <authorList>
            <person name="Li F."/>
            <person name="Upadhyaya N.M."/>
            <person name="Sperschneider J."/>
            <person name="Matny O."/>
            <person name="Nguyen-Phuc H."/>
            <person name="Mago R."/>
            <person name="Raley C."/>
            <person name="Miller M.E."/>
            <person name="Silverstein K.A.T."/>
            <person name="Henningsen E."/>
            <person name="Hirsch C.D."/>
            <person name="Visser B."/>
            <person name="Pretorius Z.A."/>
            <person name="Steffenson B.J."/>
            <person name="Schwessinger B."/>
            <person name="Dodds P.N."/>
            <person name="Figueroa M."/>
        </authorList>
    </citation>
    <scope>NUCLEOTIDE SEQUENCE [LARGE SCALE GENOMIC DNA]</scope>
    <source>
        <strain evidence="13 14">Ug99</strain>
    </source>
</reference>
<evidence type="ECO:0000256" key="3">
    <source>
        <dbReference type="ARBA" id="ARBA00007769"/>
    </source>
</evidence>
<dbReference type="GO" id="GO:0005739">
    <property type="term" value="C:mitochondrion"/>
    <property type="evidence" value="ECO:0007669"/>
    <property type="project" value="UniProtKB-SubCell"/>
</dbReference>
<keyword evidence="7" id="KW-0809">Transit peptide</keyword>
<evidence type="ECO:0000256" key="1">
    <source>
        <dbReference type="ARBA" id="ARBA00000837"/>
    </source>
</evidence>
<sequence length="393" mass="43047">MNASINRLQLLSKSTLARPRPTTTTSTKVAFSTNRPTNATALGVGTPRISARAPTKYGGVYTVTLIPGDGIGKEITSSVKEIFEHTNAPIEFEEFNISGETLEDQAVFQRSMDSLRRNRVGLKGVLYTPSDDKGHPSWNVAMRQQLDIYASISLCKSVPGYPTRHKDVDFAIIRENTEGEYSGLEHSSVPGVVESLKIITRSKCERIARFAFDFALKNDRKHVTCVHKANIMKLADGLFLETCRKVAKEYERSGISFSDMIVDNASMQLVAKPQQFDVMVMPNLYGAIVANIGAALVGGPGIVPGANIGREFALFEPGCRHVAKDIMGQDVANPIAMVLSSTMMLRHLGLDFQADSIARAVYTIIEQGKIRTPDMGGKNHTSEVTRAIIEQLK</sequence>
<evidence type="ECO:0000256" key="8">
    <source>
        <dbReference type="ARBA" id="ARBA00023128"/>
    </source>
</evidence>
<evidence type="ECO:0000256" key="11">
    <source>
        <dbReference type="ARBA" id="ARBA00071938"/>
    </source>
</evidence>
<dbReference type="Pfam" id="PF00180">
    <property type="entry name" value="Iso_dh"/>
    <property type="match status" value="1"/>
</dbReference>
<accession>A0A5B0NST1</accession>
<dbReference type="PANTHER" id="PTHR11835">
    <property type="entry name" value="DECARBOXYLATING DEHYDROGENASES-ISOCITRATE, ISOPROPYLMALATE, TARTRATE"/>
    <property type="match status" value="1"/>
</dbReference>
<comment type="catalytic activity">
    <reaction evidence="1">
        <text>D-threo-isocitrate + NAD(+) = 2-oxoglutarate + CO2 + NADH</text>
        <dbReference type="Rhea" id="RHEA:23632"/>
        <dbReference type="ChEBI" id="CHEBI:15562"/>
        <dbReference type="ChEBI" id="CHEBI:16526"/>
        <dbReference type="ChEBI" id="CHEBI:16810"/>
        <dbReference type="ChEBI" id="CHEBI:57540"/>
        <dbReference type="ChEBI" id="CHEBI:57945"/>
        <dbReference type="EC" id="1.1.1.41"/>
    </reaction>
</comment>
<dbReference type="GO" id="GO:0006099">
    <property type="term" value="P:tricarboxylic acid cycle"/>
    <property type="evidence" value="ECO:0007669"/>
    <property type="project" value="UniProtKB-KW"/>
</dbReference>
<evidence type="ECO:0000256" key="6">
    <source>
        <dbReference type="ARBA" id="ARBA00022532"/>
    </source>
</evidence>
<protein>
    <recommendedName>
        <fullName evidence="11">Isocitrate dehydrogenase [NAD] subunit 1, mitochondrial</fullName>
        <ecNumber evidence="5">1.1.1.41</ecNumber>
    </recommendedName>
    <alternativeName>
        <fullName evidence="10">Isocitric dehydrogenase</fullName>
    </alternativeName>
    <alternativeName>
        <fullName evidence="9">NAD(+)-specific ICDH</fullName>
    </alternativeName>
</protein>
<evidence type="ECO:0000256" key="4">
    <source>
        <dbReference type="ARBA" id="ARBA00011567"/>
    </source>
</evidence>